<dbReference type="Pfam" id="PF25944">
    <property type="entry name" value="Beta-barrel_RND"/>
    <property type="match status" value="1"/>
</dbReference>
<dbReference type="Gene3D" id="2.40.30.170">
    <property type="match status" value="1"/>
</dbReference>
<dbReference type="SUPFAM" id="SSF111369">
    <property type="entry name" value="HlyD-like secretion proteins"/>
    <property type="match status" value="1"/>
</dbReference>
<dbReference type="PANTHER" id="PTHR30158">
    <property type="entry name" value="ACRA/E-RELATED COMPONENT OF DRUG EFFLUX TRANSPORTER"/>
    <property type="match status" value="1"/>
</dbReference>
<reference evidence="7 8" key="1">
    <citation type="submission" date="2022-06" db="EMBL/GenBank/DDBJ databases">
        <title>Isolation of gut microbiota from human fecal samples.</title>
        <authorList>
            <person name="Pamer E.G."/>
            <person name="Barat B."/>
            <person name="Waligurski E."/>
            <person name="Medina S."/>
            <person name="Paddock L."/>
            <person name="Mostad J."/>
        </authorList>
    </citation>
    <scope>NUCLEOTIDE SEQUENCE [LARGE SCALE GENOMIC DNA]</scope>
    <source>
        <strain evidence="7 8">DFI.1.1</strain>
    </source>
</reference>
<name>A0ABT1SS09_9FIRM</name>
<dbReference type="Pfam" id="PF25967">
    <property type="entry name" value="RND-MFP_C"/>
    <property type="match status" value="1"/>
</dbReference>
<organism evidence="7 8">
    <name type="scientific">Megasphaera massiliensis</name>
    <dbReference type="NCBI Taxonomy" id="1232428"/>
    <lineage>
        <taxon>Bacteria</taxon>
        <taxon>Bacillati</taxon>
        <taxon>Bacillota</taxon>
        <taxon>Negativicutes</taxon>
        <taxon>Veillonellales</taxon>
        <taxon>Veillonellaceae</taxon>
        <taxon>Megasphaera</taxon>
    </lineage>
</organism>
<comment type="similarity">
    <text evidence="2">Belongs to the membrane fusion protein (MFP) (TC 8.A.1) family.</text>
</comment>
<evidence type="ECO:0000313" key="8">
    <source>
        <dbReference type="Proteomes" id="UP001206692"/>
    </source>
</evidence>
<dbReference type="Gene3D" id="2.40.420.20">
    <property type="match status" value="1"/>
</dbReference>
<dbReference type="Gene3D" id="2.40.50.100">
    <property type="match status" value="1"/>
</dbReference>
<keyword evidence="3" id="KW-0732">Signal</keyword>
<keyword evidence="8" id="KW-1185">Reference proteome</keyword>
<dbReference type="Proteomes" id="UP001206692">
    <property type="component" value="Unassembled WGS sequence"/>
</dbReference>
<feature type="signal peptide" evidence="3">
    <location>
        <begin position="1"/>
        <end position="22"/>
    </location>
</feature>
<dbReference type="EMBL" id="JANGEW010000009">
    <property type="protein sequence ID" value="MCQ5342589.1"/>
    <property type="molecule type" value="Genomic_DNA"/>
</dbReference>
<dbReference type="NCBIfam" id="TIGR01730">
    <property type="entry name" value="RND_mfp"/>
    <property type="match status" value="1"/>
</dbReference>
<feature type="domain" description="Multidrug resistance protein MdtA-like barrel-sandwich hybrid" evidence="4">
    <location>
        <begin position="62"/>
        <end position="199"/>
    </location>
</feature>
<comment type="subcellular location">
    <subcellularLocation>
        <location evidence="1">Cell envelope</location>
    </subcellularLocation>
</comment>
<feature type="chain" id="PRO_5045446299" evidence="3">
    <location>
        <begin position="23"/>
        <end position="390"/>
    </location>
</feature>
<dbReference type="InterPro" id="IPR006143">
    <property type="entry name" value="RND_pump_MFP"/>
</dbReference>
<evidence type="ECO:0000259" key="4">
    <source>
        <dbReference type="Pfam" id="PF25917"/>
    </source>
</evidence>
<evidence type="ECO:0000256" key="3">
    <source>
        <dbReference type="SAM" id="SignalP"/>
    </source>
</evidence>
<dbReference type="PROSITE" id="PS51257">
    <property type="entry name" value="PROKAR_LIPOPROTEIN"/>
    <property type="match status" value="1"/>
</dbReference>
<evidence type="ECO:0000256" key="1">
    <source>
        <dbReference type="ARBA" id="ARBA00004196"/>
    </source>
</evidence>
<evidence type="ECO:0000313" key="7">
    <source>
        <dbReference type="EMBL" id="MCQ5342589.1"/>
    </source>
</evidence>
<protein>
    <submittedName>
        <fullName evidence="7">Efflux RND transporter periplasmic adaptor subunit</fullName>
    </submittedName>
</protein>
<comment type="caution">
    <text evidence="7">The sequence shown here is derived from an EMBL/GenBank/DDBJ whole genome shotgun (WGS) entry which is preliminary data.</text>
</comment>
<dbReference type="InterPro" id="IPR058627">
    <property type="entry name" value="MdtA-like_C"/>
</dbReference>
<proteinExistence type="inferred from homology"/>
<dbReference type="Gene3D" id="1.10.287.470">
    <property type="entry name" value="Helix hairpin bin"/>
    <property type="match status" value="1"/>
</dbReference>
<dbReference type="Pfam" id="PF25917">
    <property type="entry name" value="BSH_RND"/>
    <property type="match status" value="1"/>
</dbReference>
<evidence type="ECO:0000256" key="2">
    <source>
        <dbReference type="ARBA" id="ARBA00009477"/>
    </source>
</evidence>
<evidence type="ECO:0000259" key="6">
    <source>
        <dbReference type="Pfam" id="PF25967"/>
    </source>
</evidence>
<feature type="domain" description="Multidrug resistance protein MdtA-like C-terminal permuted SH3" evidence="6">
    <location>
        <begin position="299"/>
        <end position="359"/>
    </location>
</feature>
<feature type="domain" description="Multidrug resistance protein MdtA-like beta-barrel" evidence="5">
    <location>
        <begin position="207"/>
        <end position="289"/>
    </location>
</feature>
<accession>A0ABT1SS09</accession>
<evidence type="ECO:0000259" key="5">
    <source>
        <dbReference type="Pfam" id="PF25944"/>
    </source>
</evidence>
<dbReference type="RefSeq" id="WP_154254128.1">
    <property type="nucleotide sequence ID" value="NZ_JAJCIO010000007.1"/>
</dbReference>
<gene>
    <name evidence="7" type="ORF">NE675_06025</name>
</gene>
<sequence length="390" mass="41271">MMQKRKLATMSVAVLTAAALLAGCGADKDAAKAAVAVNTYKVVAADTPIRAEYSGTVSAMDKVPIQPRISGRVVEKYVQGGQDVTAGQALFRIDSRTYDAALAQARATQAQSEASLANEQLNLRRYQALASQDAIPQQTVTDQEAATRQQAAVVAANAAQVDAAQDNVDDTIVYAPFSGKLNVDDVPIGTYATAGSTALVTISSSNPVYVEFSISEAEYLQMTKQGTDGSGNNWGDHLLLRLSDGSVYPYEGRIAQVNHGMDGSSGSIIVKAVFDNPENLLIPGLYATVISDTRIQRSALSVPQRAVQQTLGKYYVSVIDGNGQAQTREVTPGQKVGKFWIITSGLQSGDVVIVDGYQKAKGATLDQHLLTKADIDNDNSNTASDSSSNK</sequence>
<dbReference type="InterPro" id="IPR058626">
    <property type="entry name" value="MdtA-like_b-barrel"/>
</dbReference>
<dbReference type="InterPro" id="IPR058625">
    <property type="entry name" value="MdtA-like_BSH"/>
</dbReference>